<evidence type="ECO:0000256" key="2">
    <source>
        <dbReference type="ARBA" id="ARBA00023315"/>
    </source>
</evidence>
<protein>
    <recommendedName>
        <fullName evidence="3">N-acetyltransferase domain-containing protein</fullName>
    </recommendedName>
</protein>
<dbReference type="InterPro" id="IPR000182">
    <property type="entry name" value="GNAT_dom"/>
</dbReference>
<keyword evidence="1" id="KW-0808">Transferase</keyword>
<dbReference type="SUPFAM" id="SSF55729">
    <property type="entry name" value="Acyl-CoA N-acyltransferases (Nat)"/>
    <property type="match status" value="2"/>
</dbReference>
<organism evidence="4 5">
    <name type="scientific">Agromyces neolithicus</name>
    <dbReference type="NCBI Taxonomy" id="269420"/>
    <lineage>
        <taxon>Bacteria</taxon>
        <taxon>Bacillati</taxon>
        <taxon>Actinomycetota</taxon>
        <taxon>Actinomycetes</taxon>
        <taxon>Micrococcales</taxon>
        <taxon>Microbacteriaceae</taxon>
        <taxon>Agromyces</taxon>
    </lineage>
</organism>
<comment type="caution">
    <text evidence="4">The sequence shown here is derived from an EMBL/GenBank/DDBJ whole genome shotgun (WGS) entry which is preliminary data.</text>
</comment>
<dbReference type="CDD" id="cd04301">
    <property type="entry name" value="NAT_SF"/>
    <property type="match status" value="2"/>
</dbReference>
<dbReference type="EMBL" id="BAAANJ010000001">
    <property type="protein sequence ID" value="GAA1798923.1"/>
    <property type="molecule type" value="Genomic_DNA"/>
</dbReference>
<dbReference type="Pfam" id="PF00583">
    <property type="entry name" value="Acetyltransf_1"/>
    <property type="match status" value="2"/>
</dbReference>
<evidence type="ECO:0000256" key="1">
    <source>
        <dbReference type="ARBA" id="ARBA00022679"/>
    </source>
</evidence>
<dbReference type="RefSeq" id="WP_344292747.1">
    <property type="nucleotide sequence ID" value="NZ_BAAANJ010000001.1"/>
</dbReference>
<reference evidence="4 5" key="1">
    <citation type="journal article" date="2019" name="Int. J. Syst. Evol. Microbiol.">
        <title>The Global Catalogue of Microorganisms (GCM) 10K type strain sequencing project: providing services to taxonomists for standard genome sequencing and annotation.</title>
        <authorList>
            <consortium name="The Broad Institute Genomics Platform"/>
            <consortium name="The Broad Institute Genome Sequencing Center for Infectious Disease"/>
            <person name="Wu L."/>
            <person name="Ma J."/>
        </authorList>
    </citation>
    <scope>NUCLEOTIDE SEQUENCE [LARGE SCALE GENOMIC DNA]</scope>
    <source>
        <strain evidence="4 5">JCM 14322</strain>
    </source>
</reference>
<accession>A0ABN2LUB8</accession>
<evidence type="ECO:0000259" key="3">
    <source>
        <dbReference type="PROSITE" id="PS51186"/>
    </source>
</evidence>
<keyword evidence="2" id="KW-0012">Acyltransferase</keyword>
<dbReference type="PROSITE" id="PS51186">
    <property type="entry name" value="GNAT"/>
    <property type="match status" value="2"/>
</dbReference>
<dbReference type="PANTHER" id="PTHR43877">
    <property type="entry name" value="AMINOALKYLPHOSPHONATE N-ACETYLTRANSFERASE-RELATED-RELATED"/>
    <property type="match status" value="1"/>
</dbReference>
<proteinExistence type="predicted"/>
<feature type="domain" description="N-acetyltransferase" evidence="3">
    <location>
        <begin position="161"/>
        <end position="302"/>
    </location>
</feature>
<gene>
    <name evidence="4" type="ORF">GCM10009749_03330</name>
</gene>
<evidence type="ECO:0000313" key="4">
    <source>
        <dbReference type="EMBL" id="GAA1798923.1"/>
    </source>
</evidence>
<keyword evidence="5" id="KW-1185">Reference proteome</keyword>
<evidence type="ECO:0000313" key="5">
    <source>
        <dbReference type="Proteomes" id="UP001500002"/>
    </source>
</evidence>
<dbReference type="InterPro" id="IPR050832">
    <property type="entry name" value="Bact_Acetyltransf"/>
</dbReference>
<sequence length="302" mass="32795">MTTSPPTLPAGLTTRPLTRDDSRSVFELIAAQELEDTGRVDIEEADLISDWNRPSHDLAARSIAVFDGERIVGYGELVGADRADAAVHPEFRGRGIGTWIAGWIRETARRLGSTVVGMPVFVGSAGDRLLADLGYHVRWNSWVLELAAGAEVPARELPAGYAIRQARRAELRAVHDVLEDAFLEWSVRERESFEDFTASTLGRPGFEPWNLRVVTDAAAEVVGVAVVILTDDTAFVDRLATRADQRNRGIAQALLVDAFAQGRAHGATVSELSTDSRTGALGLYEKVGMVVTSNYVNRAIGL</sequence>
<name>A0ABN2LUB8_9MICO</name>
<dbReference type="InterPro" id="IPR016181">
    <property type="entry name" value="Acyl_CoA_acyltransferase"/>
</dbReference>
<dbReference type="Gene3D" id="3.40.630.30">
    <property type="match status" value="1"/>
</dbReference>
<dbReference type="Proteomes" id="UP001500002">
    <property type="component" value="Unassembled WGS sequence"/>
</dbReference>
<feature type="domain" description="N-acetyltransferase" evidence="3">
    <location>
        <begin position="12"/>
        <end position="158"/>
    </location>
</feature>